<gene>
    <name evidence="1" type="ORF">DILT_LOCUS13223</name>
</gene>
<evidence type="ECO:0000313" key="2">
    <source>
        <dbReference type="Proteomes" id="UP000281553"/>
    </source>
</evidence>
<evidence type="ECO:0000313" key="1">
    <source>
        <dbReference type="EMBL" id="VDN18602.1"/>
    </source>
</evidence>
<dbReference type="Proteomes" id="UP000281553">
    <property type="component" value="Unassembled WGS sequence"/>
</dbReference>
<proteinExistence type="predicted"/>
<accession>A0A3P7PF65</accession>
<keyword evidence="2" id="KW-1185">Reference proteome</keyword>
<name>A0A3P7PF65_DIBLA</name>
<protein>
    <submittedName>
        <fullName evidence="1">Uncharacterized protein</fullName>
    </submittedName>
</protein>
<dbReference type="EMBL" id="UYRU01069342">
    <property type="protein sequence ID" value="VDN18602.1"/>
    <property type="molecule type" value="Genomic_DNA"/>
</dbReference>
<sequence>MSARLQLPEESARDYLGCLRLLVFAAFPNCPPVVTDAVLTAHFRAVIRDDHLRRKLIKKPDLTSDQLLSLVQDYEDHYGPSLTTPCFAASLVQRKETRSVVTQTYRNFTHPSRGIQAPVAEV</sequence>
<dbReference type="AlphaFoldDB" id="A0A3P7PF65"/>
<dbReference type="OrthoDB" id="6308186at2759"/>
<organism evidence="1 2">
    <name type="scientific">Dibothriocephalus latus</name>
    <name type="common">Fish tapeworm</name>
    <name type="synonym">Diphyllobothrium latum</name>
    <dbReference type="NCBI Taxonomy" id="60516"/>
    <lineage>
        <taxon>Eukaryota</taxon>
        <taxon>Metazoa</taxon>
        <taxon>Spiralia</taxon>
        <taxon>Lophotrochozoa</taxon>
        <taxon>Platyhelminthes</taxon>
        <taxon>Cestoda</taxon>
        <taxon>Eucestoda</taxon>
        <taxon>Diphyllobothriidea</taxon>
        <taxon>Diphyllobothriidae</taxon>
        <taxon>Dibothriocephalus</taxon>
    </lineage>
</organism>
<reference evidence="1 2" key="1">
    <citation type="submission" date="2018-11" db="EMBL/GenBank/DDBJ databases">
        <authorList>
            <consortium name="Pathogen Informatics"/>
        </authorList>
    </citation>
    <scope>NUCLEOTIDE SEQUENCE [LARGE SCALE GENOMIC DNA]</scope>
</reference>